<dbReference type="Proteomes" id="UP000762676">
    <property type="component" value="Unassembled WGS sequence"/>
</dbReference>
<proteinExistence type="predicted"/>
<reference evidence="1 2" key="1">
    <citation type="journal article" date="2021" name="Elife">
        <title>Chloroplast acquisition without the gene transfer in kleptoplastic sea slugs, Plakobranchus ocellatus.</title>
        <authorList>
            <person name="Maeda T."/>
            <person name="Takahashi S."/>
            <person name="Yoshida T."/>
            <person name="Shimamura S."/>
            <person name="Takaki Y."/>
            <person name="Nagai Y."/>
            <person name="Toyoda A."/>
            <person name="Suzuki Y."/>
            <person name="Arimoto A."/>
            <person name="Ishii H."/>
            <person name="Satoh N."/>
            <person name="Nishiyama T."/>
            <person name="Hasebe M."/>
            <person name="Maruyama T."/>
            <person name="Minagawa J."/>
            <person name="Obokata J."/>
            <person name="Shigenobu S."/>
        </authorList>
    </citation>
    <scope>NUCLEOTIDE SEQUENCE [LARGE SCALE GENOMIC DNA]</scope>
</reference>
<sequence length="57" mass="6668">MLETPSSFKEIDKYCRQVGGRFRRITDKFVCVDLSERFLLVCTESVIGFMELICLIM</sequence>
<organism evidence="1 2">
    <name type="scientific">Elysia marginata</name>
    <dbReference type="NCBI Taxonomy" id="1093978"/>
    <lineage>
        <taxon>Eukaryota</taxon>
        <taxon>Metazoa</taxon>
        <taxon>Spiralia</taxon>
        <taxon>Lophotrochozoa</taxon>
        <taxon>Mollusca</taxon>
        <taxon>Gastropoda</taxon>
        <taxon>Heterobranchia</taxon>
        <taxon>Euthyneura</taxon>
        <taxon>Panpulmonata</taxon>
        <taxon>Sacoglossa</taxon>
        <taxon>Placobranchoidea</taxon>
        <taxon>Plakobranchidae</taxon>
        <taxon>Elysia</taxon>
    </lineage>
</organism>
<feature type="non-terminal residue" evidence="1">
    <location>
        <position position="57"/>
    </location>
</feature>
<keyword evidence="2" id="KW-1185">Reference proteome</keyword>
<dbReference type="EMBL" id="BMAT01000736">
    <property type="protein sequence ID" value="GFR72297.1"/>
    <property type="molecule type" value="Genomic_DNA"/>
</dbReference>
<comment type="caution">
    <text evidence="1">The sequence shown here is derived from an EMBL/GenBank/DDBJ whole genome shotgun (WGS) entry which is preliminary data.</text>
</comment>
<protein>
    <submittedName>
        <fullName evidence="1">Uncharacterized protein</fullName>
    </submittedName>
</protein>
<gene>
    <name evidence="1" type="ORF">ElyMa_000375800</name>
</gene>
<accession>A0AAV4FGF1</accession>
<evidence type="ECO:0000313" key="1">
    <source>
        <dbReference type="EMBL" id="GFR72297.1"/>
    </source>
</evidence>
<name>A0AAV4FGF1_9GAST</name>
<evidence type="ECO:0000313" key="2">
    <source>
        <dbReference type="Proteomes" id="UP000762676"/>
    </source>
</evidence>
<dbReference type="AlphaFoldDB" id="A0AAV4FGF1"/>